<evidence type="ECO:0000259" key="4">
    <source>
        <dbReference type="Pfam" id="PF24667"/>
    </source>
</evidence>
<dbReference type="InterPro" id="IPR056291">
    <property type="entry name" value="MORN_DRC7"/>
</dbReference>
<evidence type="ECO:0000313" key="7">
    <source>
        <dbReference type="RefSeq" id="XP_014480246.1"/>
    </source>
</evidence>
<dbReference type="Proteomes" id="UP000515204">
    <property type="component" value="Unplaced"/>
</dbReference>
<protein>
    <submittedName>
        <fullName evidence="7 8">Dynein regulatory complex subunit 7</fullName>
    </submittedName>
</protein>
<sequence>MADEHIIERNEHLDMPTSYMDEIQIRDIDFERQYPNGKTIFYKKAKVELFPSYICSDGLVRRITIYEDDQYTTPIRYCEKYLNRNDYLVESTRDLDTDTITDSFEKGRSDYCKAHRYLAYDKDTIDCERVIDFYYKAHFDGLSRIEMGPFHLTQHYVDRDDFLYYRHTEFSTDKSNSTTNNIHSRHITKIDEKYHRNEKVLAHRDIAVRKFIINKNEIHIKYHYDKGQSTRNTRTFMKPTADRGDRLVFDPSMVHEYHPNPMALPEKNIYLFYDFDKHLKDEDHCTSRIKDTESEVASFLKRRADEKLNLQLTISLFDRDRVVDTAVTKLETEGPRYLSQEDVMRELDPLGPYLARISDLSLITKEGAYLLYDECLNDFKQSSVEKANRILFVMQEHNAKLEKLQASLIQTAELSKAEEEQILAKINELNFDLYVLETYLNHHRESTSRRYQVLVNRLRESPFLQSFGIKL</sequence>
<dbReference type="OrthoDB" id="10262874at2759"/>
<dbReference type="RefSeq" id="XP_014480249.1">
    <property type="nucleotide sequence ID" value="XM_014624763.1"/>
</dbReference>
<name>A0A6P3XPX1_DINQU</name>
<accession>A0A6P3XPX1</accession>
<dbReference type="GO" id="GO:0005856">
    <property type="term" value="C:cytoskeleton"/>
    <property type="evidence" value="ECO:0007669"/>
    <property type="project" value="UniProtKB-SubCell"/>
</dbReference>
<evidence type="ECO:0000259" key="5">
    <source>
        <dbReference type="Pfam" id="PF24671"/>
    </source>
</evidence>
<keyword evidence="6" id="KW-1185">Reference proteome</keyword>
<dbReference type="Pfam" id="PF24667">
    <property type="entry name" value="MORN_DRC7"/>
    <property type="match status" value="1"/>
</dbReference>
<dbReference type="Pfam" id="PF24671">
    <property type="entry name" value="DRC7_C"/>
    <property type="match status" value="1"/>
</dbReference>
<dbReference type="GO" id="GO:0030317">
    <property type="term" value="P:flagellated sperm motility"/>
    <property type="evidence" value="ECO:0007669"/>
    <property type="project" value="TreeGrafter"/>
</dbReference>
<dbReference type="AlphaFoldDB" id="A0A6P3XPX1"/>
<dbReference type="RefSeq" id="XP_014480246.1">
    <property type="nucleotide sequence ID" value="XM_014624760.1"/>
</dbReference>
<organism evidence="6 8">
    <name type="scientific">Dinoponera quadriceps</name>
    <name type="common">South American ant</name>
    <dbReference type="NCBI Taxonomy" id="609295"/>
    <lineage>
        <taxon>Eukaryota</taxon>
        <taxon>Metazoa</taxon>
        <taxon>Ecdysozoa</taxon>
        <taxon>Arthropoda</taxon>
        <taxon>Hexapoda</taxon>
        <taxon>Insecta</taxon>
        <taxon>Pterygota</taxon>
        <taxon>Neoptera</taxon>
        <taxon>Endopterygota</taxon>
        <taxon>Hymenoptera</taxon>
        <taxon>Apocrita</taxon>
        <taxon>Aculeata</taxon>
        <taxon>Formicoidea</taxon>
        <taxon>Formicidae</taxon>
        <taxon>Ponerinae</taxon>
        <taxon>Ponerini</taxon>
        <taxon>Dinoponera</taxon>
    </lineage>
</organism>
<feature type="domain" description="Dynein regulatory complex subunit 7 C-terminal" evidence="5">
    <location>
        <begin position="363"/>
        <end position="466"/>
    </location>
</feature>
<evidence type="ECO:0000256" key="1">
    <source>
        <dbReference type="ARBA" id="ARBA00004245"/>
    </source>
</evidence>
<dbReference type="InterPro" id="IPR033551">
    <property type="entry name" value="DRC7/lobo"/>
</dbReference>
<evidence type="ECO:0000256" key="3">
    <source>
        <dbReference type="ARBA" id="ARBA00023212"/>
    </source>
</evidence>
<keyword evidence="3" id="KW-0206">Cytoskeleton</keyword>
<evidence type="ECO:0000256" key="2">
    <source>
        <dbReference type="ARBA" id="ARBA00022490"/>
    </source>
</evidence>
<dbReference type="GeneID" id="106747339"/>
<dbReference type="GO" id="GO:0031514">
    <property type="term" value="C:motile cilium"/>
    <property type="evidence" value="ECO:0007669"/>
    <property type="project" value="TreeGrafter"/>
</dbReference>
<dbReference type="KEGG" id="dqu:106747339"/>
<reference evidence="7 8" key="1">
    <citation type="submission" date="2025-04" db="UniProtKB">
        <authorList>
            <consortium name="RefSeq"/>
        </authorList>
    </citation>
    <scope>IDENTIFICATION</scope>
</reference>
<feature type="domain" description="Dynein regulatory complex subunit 7 MORN" evidence="4">
    <location>
        <begin position="35"/>
        <end position="315"/>
    </location>
</feature>
<dbReference type="PANTHER" id="PTHR35249">
    <property type="entry name" value="DYNEIN REGULATORY COMPLEX SUBUNIT 7"/>
    <property type="match status" value="1"/>
</dbReference>
<dbReference type="RefSeq" id="XP_014480247.1">
    <property type="nucleotide sequence ID" value="XM_014624761.1"/>
</dbReference>
<keyword evidence="2" id="KW-0963">Cytoplasm</keyword>
<evidence type="ECO:0000313" key="9">
    <source>
        <dbReference type="RefSeq" id="XP_014480249.1"/>
    </source>
</evidence>
<dbReference type="PANTHER" id="PTHR35249:SF2">
    <property type="entry name" value="DYNEIN REGULATORY COMPLEX SUBUNIT 7"/>
    <property type="match status" value="1"/>
</dbReference>
<dbReference type="InterPro" id="IPR056292">
    <property type="entry name" value="DRC7_C"/>
</dbReference>
<evidence type="ECO:0000313" key="8">
    <source>
        <dbReference type="RefSeq" id="XP_014480247.1"/>
    </source>
</evidence>
<comment type="subcellular location">
    <subcellularLocation>
        <location evidence="1">Cytoplasm</location>
        <location evidence="1">Cytoskeleton</location>
    </subcellularLocation>
</comment>
<proteinExistence type="predicted"/>
<gene>
    <name evidence="7 8 9" type="primary">LOC106747339</name>
</gene>
<evidence type="ECO:0000313" key="6">
    <source>
        <dbReference type="Proteomes" id="UP000515204"/>
    </source>
</evidence>